<accession>A0A317FLF9</accession>
<dbReference type="InterPro" id="IPR013785">
    <property type="entry name" value="Aldolase_TIM"/>
</dbReference>
<keyword evidence="2" id="KW-1185">Reference proteome</keyword>
<dbReference type="Proteomes" id="UP000245765">
    <property type="component" value="Unassembled WGS sequence"/>
</dbReference>
<dbReference type="RefSeq" id="WP_109869578.1">
    <property type="nucleotide sequence ID" value="NZ_QGNA01000001.1"/>
</dbReference>
<evidence type="ECO:0000313" key="1">
    <source>
        <dbReference type="EMBL" id="PWS38957.1"/>
    </source>
</evidence>
<sequence>MTATFFSHAPLVVAALHLPDPVVEPRSQAWLEDYVLANARVFADAGVPAIKLQDQTRASGTATVETVARMASLARLLRAEFPALRLGIILQAHDAEAPLAVAAAGGACFVRLKVYVASVVGAEGPKHALAVAARAYRATRAPGVAILADVFDRTTLPLAPTEPERAALWAESLGADGLVLTGADFADSLARIRAARAAGVRVPILLGGGVTEQNVTEALGVAQGVIVSSSLMRRGAASDELLRWDADRTRRLMDHARAAAEG</sequence>
<name>A0A317FLF9_9PROT</name>
<comment type="caution">
    <text evidence="1">The sequence shown here is derived from an EMBL/GenBank/DDBJ whole genome shotgun (WGS) entry which is preliminary data.</text>
</comment>
<dbReference type="InterPro" id="IPR036206">
    <property type="entry name" value="ThiamineP_synth_sf"/>
</dbReference>
<dbReference type="Pfam" id="PF03437">
    <property type="entry name" value="BtpA"/>
    <property type="match status" value="1"/>
</dbReference>
<dbReference type="Gene3D" id="3.20.20.70">
    <property type="entry name" value="Aldolase class I"/>
    <property type="match status" value="1"/>
</dbReference>
<evidence type="ECO:0000313" key="2">
    <source>
        <dbReference type="Proteomes" id="UP000245765"/>
    </source>
</evidence>
<reference evidence="2" key="1">
    <citation type="submission" date="2018-05" db="EMBL/GenBank/DDBJ databases">
        <authorList>
            <person name="Du Z."/>
            <person name="Wang X."/>
        </authorList>
    </citation>
    <scope>NUCLEOTIDE SEQUENCE [LARGE SCALE GENOMIC DNA]</scope>
    <source>
        <strain evidence="2">CQN31</strain>
    </source>
</reference>
<dbReference type="PANTHER" id="PTHR21381">
    <property type="entry name" value="ZGC:162297"/>
    <property type="match status" value="1"/>
</dbReference>
<dbReference type="EMBL" id="QGNA01000001">
    <property type="protein sequence ID" value="PWS38957.1"/>
    <property type="molecule type" value="Genomic_DNA"/>
</dbReference>
<dbReference type="AlphaFoldDB" id="A0A317FLF9"/>
<organism evidence="1 2">
    <name type="scientific">Falsiroseomonas bella</name>
    <dbReference type="NCBI Taxonomy" id="2184016"/>
    <lineage>
        <taxon>Bacteria</taxon>
        <taxon>Pseudomonadati</taxon>
        <taxon>Pseudomonadota</taxon>
        <taxon>Alphaproteobacteria</taxon>
        <taxon>Acetobacterales</taxon>
        <taxon>Roseomonadaceae</taxon>
        <taxon>Falsiroseomonas</taxon>
    </lineage>
</organism>
<dbReference type="OrthoDB" id="7375980at2"/>
<gene>
    <name evidence="1" type="ORF">DFH01_06850</name>
</gene>
<proteinExistence type="predicted"/>
<keyword evidence="1" id="KW-0378">Hydrolase</keyword>
<dbReference type="PANTHER" id="PTHR21381:SF3">
    <property type="entry name" value="SGC REGION PROTEIN SGCQ-RELATED"/>
    <property type="match status" value="1"/>
</dbReference>
<dbReference type="GO" id="GO:0016787">
    <property type="term" value="F:hydrolase activity"/>
    <property type="evidence" value="ECO:0007669"/>
    <property type="project" value="UniProtKB-KW"/>
</dbReference>
<dbReference type="InterPro" id="IPR005137">
    <property type="entry name" value="BtpA"/>
</dbReference>
<protein>
    <submittedName>
        <fullName evidence="1">Phosphoric monoester hydrolase</fullName>
    </submittedName>
</protein>
<dbReference type="SUPFAM" id="SSF51391">
    <property type="entry name" value="Thiamin phosphate synthase"/>
    <property type="match status" value="1"/>
</dbReference>